<gene>
    <name evidence="1" type="ORF">B1813_19815</name>
</gene>
<sequence length="98" mass="10496">MSVQMVRFRTTENQAAAVAEQLDEVFAAVHAAAPRGMRYTALRDAEEPVFTLILELPEGAENPLPSIPAAAAFRGWLPGRTDDDPAPRPCTVVGSYGA</sequence>
<comment type="caution">
    <text evidence="1">The sequence shown here is derived from an EMBL/GenBank/DDBJ whole genome shotgun (WGS) entry which is preliminary data.</text>
</comment>
<dbReference type="Proteomes" id="UP000192591">
    <property type="component" value="Unassembled WGS sequence"/>
</dbReference>
<protein>
    <recommendedName>
        <fullName evidence="3">Antibiotic biosynthesis monooxygenase</fullName>
    </recommendedName>
</protein>
<dbReference type="EMBL" id="MWIH01000008">
    <property type="protein sequence ID" value="OQO90068.1"/>
    <property type="molecule type" value="Genomic_DNA"/>
</dbReference>
<dbReference type="STRING" id="1962155.B1813_19815"/>
<evidence type="ECO:0008006" key="3">
    <source>
        <dbReference type="Google" id="ProtNLM"/>
    </source>
</evidence>
<proteinExistence type="predicted"/>
<dbReference type="RefSeq" id="WP_081194469.1">
    <property type="nucleotide sequence ID" value="NZ_MWIH01000008.1"/>
</dbReference>
<accession>A0A1V8ZZ39</accession>
<evidence type="ECO:0000313" key="2">
    <source>
        <dbReference type="Proteomes" id="UP000192591"/>
    </source>
</evidence>
<dbReference type="AlphaFoldDB" id="A0A1V8ZZ39"/>
<evidence type="ECO:0000313" key="1">
    <source>
        <dbReference type="EMBL" id="OQO90068.1"/>
    </source>
</evidence>
<keyword evidence="2" id="KW-1185">Reference proteome</keyword>
<name>A0A1V8ZZ39_SACPI</name>
<reference evidence="1 2" key="1">
    <citation type="submission" date="2017-02" db="EMBL/GenBank/DDBJ databases">
        <title>Draft genome of Saccharomonospora sp. 154.</title>
        <authorList>
            <person name="Alonso-Carmona G.S."/>
            <person name="De La Haba R."/>
            <person name="Vera-Gargallo B."/>
            <person name="Sandoval-Trujillo A.H."/>
            <person name="Ramirez-Duran N."/>
            <person name="Ventosa A."/>
        </authorList>
    </citation>
    <scope>NUCLEOTIDE SEQUENCE [LARGE SCALE GENOMIC DNA]</scope>
    <source>
        <strain evidence="1 2">LRS4.154</strain>
    </source>
</reference>
<organism evidence="1 2">
    <name type="scientific">Saccharomonospora piscinae</name>
    <dbReference type="NCBI Taxonomy" id="687388"/>
    <lineage>
        <taxon>Bacteria</taxon>
        <taxon>Bacillati</taxon>
        <taxon>Actinomycetota</taxon>
        <taxon>Actinomycetes</taxon>
        <taxon>Pseudonocardiales</taxon>
        <taxon>Pseudonocardiaceae</taxon>
        <taxon>Saccharomonospora</taxon>
    </lineage>
</organism>